<feature type="region of interest" description="Disordered" evidence="1">
    <location>
        <begin position="133"/>
        <end position="190"/>
    </location>
</feature>
<evidence type="ECO:0000256" key="1">
    <source>
        <dbReference type="SAM" id="MobiDB-lite"/>
    </source>
</evidence>
<feature type="compositionally biased region" description="Polar residues" evidence="1">
    <location>
        <begin position="31"/>
        <end position="66"/>
    </location>
</feature>
<feature type="compositionally biased region" description="Polar residues" evidence="1">
    <location>
        <begin position="1"/>
        <end position="23"/>
    </location>
</feature>
<protein>
    <recommendedName>
        <fullName evidence="4">Aspartic peptidase DDI1-type domain-containing protein</fullName>
    </recommendedName>
</protein>
<dbReference type="PANTHER" id="PTHR33067">
    <property type="entry name" value="RNA-DIRECTED DNA POLYMERASE-RELATED"/>
    <property type="match status" value="1"/>
</dbReference>
<dbReference type="Gene3D" id="2.40.70.10">
    <property type="entry name" value="Acid Proteases"/>
    <property type="match status" value="1"/>
</dbReference>
<proteinExistence type="predicted"/>
<feature type="region of interest" description="Disordered" evidence="1">
    <location>
        <begin position="587"/>
        <end position="614"/>
    </location>
</feature>
<feature type="compositionally biased region" description="Polar residues" evidence="1">
    <location>
        <begin position="151"/>
        <end position="160"/>
    </location>
</feature>
<evidence type="ECO:0008006" key="4">
    <source>
        <dbReference type="Google" id="ProtNLM"/>
    </source>
</evidence>
<dbReference type="SUPFAM" id="SSF50630">
    <property type="entry name" value="Acid proteases"/>
    <property type="match status" value="1"/>
</dbReference>
<name>A0A8S9RJ40_BRACR</name>
<evidence type="ECO:0000313" key="3">
    <source>
        <dbReference type="Proteomes" id="UP000712600"/>
    </source>
</evidence>
<comment type="caution">
    <text evidence="2">The sequence shown here is derived from an EMBL/GenBank/DDBJ whole genome shotgun (WGS) entry which is preliminary data.</text>
</comment>
<evidence type="ECO:0000313" key="2">
    <source>
        <dbReference type="EMBL" id="KAF3572387.1"/>
    </source>
</evidence>
<sequence>MPSSNRSNKETQLLFSPDPSSLERSIRKEAPSSSIDNNTCSSLDFVQPPSTQTLVPSTDTRPTPSTEDTHLPSTDIVHPTSIDTPSQTSIDTEPRDMVATLILVRDDNGDLHDQEGHLRNAAGQRIDAQGAAIPDGSHWCRSTPEFEHRSTSPSPNQLTGSPEHRSTGSLEHRSTGSPEHRSMTPTEPTASCNAVRILTHEEFTAKHPHPPSSNKMSKIDVARLNALWPKPKPSENPPETVRTPSDDEGDPMEEDRVPTGRTLRRRKEKVAKHLKRGANEKEKENFRKRVFRILIDKPFEEANYTHKFWIFFRETREKEEDIKRMFCEAREKMRMRITLKKKSDHGQFVIPCTVRGIEFPHALCDTGASVNILPRVMADHLGLQVEPSQELFTFVDCSQRNSGGIVRDLEVQIGNALVPVDFHVLDIKLNWNSSLLLGRAFLSTVGAVCNLETNQLCLTLIDPNAHYDPIPVKKPHMSSRRINDPGIIAACHCGSEYETEYSASIETHTATSIDSGHQKSTDIPHEESVNSRPDDWENDYYNPTIAAYTRQRLHTEEYDEDYADEGTTEYKAILDEEDTLLHHSSWKRNTPSIDIPGSPSIDTQPHQRNQKSASTDIANYSSIDAEVNRMRQGDYSIGSWADDHHHEGYAVETAIYEPGADELHEGFTYEELLNMQRQDETAQHQSETTWGRTRYTHPIDRTHPPSIDIKPSTSIDINPLTSIDIRSKPITTVSERDKFNNEYLTPDEFGIFRDPDGHAREIDGHILNVSRKDIADILQIANGAENLFFHQHNIPEYQQKDTKEFYDVAGGIEKSFKLRSRNPTQPSTDVDVPTSVDRQPEFCRSAFDSHGTRKFYLEEKDEYGIYRDEHGYARDLDGNTIRLHTTDIRRVLERASRDEPSYICLPEHVNLFTQTKLVPGIYTKDEINEMFYEVCGEQEN</sequence>
<feature type="compositionally biased region" description="Basic and acidic residues" evidence="1">
    <location>
        <begin position="162"/>
        <end position="182"/>
    </location>
</feature>
<dbReference type="Proteomes" id="UP000712600">
    <property type="component" value="Unassembled WGS sequence"/>
</dbReference>
<reference evidence="2" key="1">
    <citation type="submission" date="2019-12" db="EMBL/GenBank/DDBJ databases">
        <title>Genome sequencing and annotation of Brassica cretica.</title>
        <authorList>
            <person name="Studholme D.J."/>
            <person name="Sarris P."/>
        </authorList>
    </citation>
    <scope>NUCLEOTIDE SEQUENCE</scope>
    <source>
        <strain evidence="2">PFS-109/04</strain>
        <tissue evidence="2">Leaf</tissue>
    </source>
</reference>
<feature type="region of interest" description="Disordered" evidence="1">
    <location>
        <begin position="511"/>
        <end position="538"/>
    </location>
</feature>
<feature type="compositionally biased region" description="Basic and acidic residues" evidence="1">
    <location>
        <begin position="516"/>
        <end position="535"/>
    </location>
</feature>
<organism evidence="2 3">
    <name type="scientific">Brassica cretica</name>
    <name type="common">Mustard</name>
    <dbReference type="NCBI Taxonomy" id="69181"/>
    <lineage>
        <taxon>Eukaryota</taxon>
        <taxon>Viridiplantae</taxon>
        <taxon>Streptophyta</taxon>
        <taxon>Embryophyta</taxon>
        <taxon>Tracheophyta</taxon>
        <taxon>Spermatophyta</taxon>
        <taxon>Magnoliopsida</taxon>
        <taxon>eudicotyledons</taxon>
        <taxon>Gunneridae</taxon>
        <taxon>Pentapetalae</taxon>
        <taxon>rosids</taxon>
        <taxon>malvids</taxon>
        <taxon>Brassicales</taxon>
        <taxon>Brassicaceae</taxon>
        <taxon>Brassiceae</taxon>
        <taxon>Brassica</taxon>
    </lineage>
</organism>
<accession>A0A8S9RJ40</accession>
<feature type="region of interest" description="Disordered" evidence="1">
    <location>
        <begin position="228"/>
        <end position="279"/>
    </location>
</feature>
<feature type="compositionally biased region" description="Polar residues" evidence="1">
    <location>
        <begin position="600"/>
        <end position="614"/>
    </location>
</feature>
<dbReference type="AlphaFoldDB" id="A0A8S9RJ40"/>
<dbReference type="EMBL" id="QGKX02000095">
    <property type="protein sequence ID" value="KAF3572387.1"/>
    <property type="molecule type" value="Genomic_DNA"/>
</dbReference>
<dbReference type="Pfam" id="PF13975">
    <property type="entry name" value="gag-asp_proteas"/>
    <property type="match status" value="1"/>
</dbReference>
<feature type="compositionally biased region" description="Basic residues" evidence="1">
    <location>
        <begin position="262"/>
        <end position="276"/>
    </location>
</feature>
<dbReference type="InterPro" id="IPR021109">
    <property type="entry name" value="Peptidase_aspartic_dom_sf"/>
</dbReference>
<feature type="compositionally biased region" description="Polar residues" evidence="1">
    <location>
        <begin position="81"/>
        <end position="91"/>
    </location>
</feature>
<gene>
    <name evidence="2" type="ORF">F2Q69_00059985</name>
</gene>
<dbReference type="PANTHER" id="PTHR33067:SF31">
    <property type="entry name" value="RNA-DIRECTED DNA POLYMERASE"/>
    <property type="match status" value="1"/>
</dbReference>
<feature type="region of interest" description="Disordered" evidence="1">
    <location>
        <begin position="1"/>
        <end position="91"/>
    </location>
</feature>
<dbReference type="CDD" id="cd00303">
    <property type="entry name" value="retropepsin_like"/>
    <property type="match status" value="1"/>
</dbReference>